<comment type="caution">
    <text evidence="1">The sequence shown here is derived from an EMBL/GenBank/DDBJ whole genome shotgun (WGS) entry which is preliminary data.</text>
</comment>
<evidence type="ECO:0000313" key="2">
    <source>
        <dbReference type="Proteomes" id="UP001515943"/>
    </source>
</evidence>
<dbReference type="Gene3D" id="3.50.50.60">
    <property type="entry name" value="FAD/NAD(P)-binding domain"/>
    <property type="match status" value="1"/>
</dbReference>
<evidence type="ECO:0008006" key="3">
    <source>
        <dbReference type="Google" id="ProtNLM"/>
    </source>
</evidence>
<sequence length="175" mass="19503">MTYPPWEKRPVMLTRRALVIGTGLAGLATAYRLRRSDWDLVLVGGPAQCAFTRTADGLDAARRLGLRLDPDVTAVLRRSLGDSVSYRIDEVRALRPDDCGVTVTFTNGEDDWFDFVTEPDPGFDTSLALVAAEMLGDALDIFRATDEALRWWEENLRPLKGDLVESLAGHARHTW</sequence>
<gene>
    <name evidence="1" type="ORF">FXN61_16750</name>
</gene>
<protein>
    <recommendedName>
        <fullName evidence="3">NAD(P)-binding Rossmann-like domain-containing protein</fullName>
    </recommendedName>
</protein>
<dbReference type="Proteomes" id="UP001515943">
    <property type="component" value="Unassembled WGS sequence"/>
</dbReference>
<proteinExistence type="predicted"/>
<dbReference type="InterPro" id="IPR036188">
    <property type="entry name" value="FAD/NAD-bd_sf"/>
</dbReference>
<evidence type="ECO:0000313" key="1">
    <source>
        <dbReference type="EMBL" id="NKE58384.1"/>
    </source>
</evidence>
<name>A0ABX1FI10_9PSEU</name>
<organism evidence="1 2">
    <name type="scientific">Lentzea indica</name>
    <dbReference type="NCBI Taxonomy" id="2604800"/>
    <lineage>
        <taxon>Bacteria</taxon>
        <taxon>Bacillati</taxon>
        <taxon>Actinomycetota</taxon>
        <taxon>Actinomycetes</taxon>
        <taxon>Pseudonocardiales</taxon>
        <taxon>Pseudonocardiaceae</taxon>
        <taxon>Lentzea</taxon>
    </lineage>
</organism>
<dbReference type="EMBL" id="VSRL01000053">
    <property type="protein sequence ID" value="NKE58384.1"/>
    <property type="molecule type" value="Genomic_DNA"/>
</dbReference>
<dbReference type="SUPFAM" id="SSF51905">
    <property type="entry name" value="FAD/NAD(P)-binding domain"/>
    <property type="match status" value="1"/>
</dbReference>
<keyword evidence="2" id="KW-1185">Reference proteome</keyword>
<reference evidence="1 2" key="1">
    <citation type="submission" date="2019-08" db="EMBL/GenBank/DDBJ databases">
        <title>Lentzea from Indian Himalayas.</title>
        <authorList>
            <person name="Mandal S."/>
            <person name="Mallick Gupta A."/>
            <person name="Maiti P.K."/>
            <person name="Sarkar J."/>
            <person name="Mandal S."/>
        </authorList>
    </citation>
    <scope>NUCLEOTIDE SEQUENCE [LARGE SCALE GENOMIC DNA]</scope>
    <source>
        <strain evidence="1 2">PSKA42</strain>
    </source>
</reference>
<accession>A0ABX1FI10</accession>